<feature type="non-terminal residue" evidence="2">
    <location>
        <position position="166"/>
    </location>
</feature>
<dbReference type="GeneID" id="111086345"/>
<protein>
    <submittedName>
        <fullName evidence="2">Uncharacterized protein LOC111086345</fullName>
    </submittedName>
</protein>
<sequence length="166" mass="18978">MPIKFRSSSSGLRLAPSEIHFIKDSTNGLLTPEQSFIEDLSIKIQENKDKMPKIQVVQKDGSWFALNNSYLHVFRELERQGKCPKINVEMVPLSKVPEYVQKQMIVDESEIHTSVNKTPVRNLMTESTAGAEGSDWEIGTEVDILLILVFTNILQSWRTDESFRHT</sequence>
<dbReference type="Proteomes" id="UP000694941">
    <property type="component" value="Unplaced"/>
</dbReference>
<gene>
    <name evidence="2" type="primary">LOC111086345</name>
</gene>
<reference evidence="2" key="1">
    <citation type="submission" date="2025-08" db="UniProtKB">
        <authorList>
            <consortium name="RefSeq"/>
        </authorList>
    </citation>
    <scope>IDENTIFICATION</scope>
    <source>
        <tissue evidence="2">Muscle</tissue>
    </source>
</reference>
<evidence type="ECO:0000313" key="2">
    <source>
        <dbReference type="RefSeq" id="XP_022244511.1"/>
    </source>
</evidence>
<keyword evidence="1" id="KW-1185">Reference proteome</keyword>
<proteinExistence type="predicted"/>
<dbReference type="RefSeq" id="XP_022244511.1">
    <property type="nucleotide sequence ID" value="XM_022388803.1"/>
</dbReference>
<name>A0ABM1SLK5_LIMPO</name>
<accession>A0ABM1SLK5</accession>
<organism evidence="1 2">
    <name type="scientific">Limulus polyphemus</name>
    <name type="common">Atlantic horseshoe crab</name>
    <dbReference type="NCBI Taxonomy" id="6850"/>
    <lineage>
        <taxon>Eukaryota</taxon>
        <taxon>Metazoa</taxon>
        <taxon>Ecdysozoa</taxon>
        <taxon>Arthropoda</taxon>
        <taxon>Chelicerata</taxon>
        <taxon>Merostomata</taxon>
        <taxon>Xiphosura</taxon>
        <taxon>Limulidae</taxon>
        <taxon>Limulus</taxon>
    </lineage>
</organism>
<evidence type="ECO:0000313" key="1">
    <source>
        <dbReference type="Proteomes" id="UP000694941"/>
    </source>
</evidence>